<protein>
    <submittedName>
        <fullName evidence="6">Heme-binding protein A</fullName>
    </submittedName>
</protein>
<dbReference type="CDD" id="cd08517">
    <property type="entry name" value="PBP2_NikA_DppA_OppA_like_13"/>
    <property type="match status" value="1"/>
</dbReference>
<feature type="domain" description="Solute-binding protein family 5" evidence="5">
    <location>
        <begin position="70"/>
        <end position="421"/>
    </location>
</feature>
<feature type="chain" id="PRO_5010862251" evidence="4">
    <location>
        <begin position="27"/>
        <end position="521"/>
    </location>
</feature>
<evidence type="ECO:0000256" key="4">
    <source>
        <dbReference type="SAM" id="SignalP"/>
    </source>
</evidence>
<sequence length="521" mass="57382">MKLLKTSTLAGALALGLSAGFTPAFADTLVVGTTQTPRHFNGAIQSGIATFMATAQVFASPLKYDAEWNPEPYLAESWETSEDGLSVTLHLRDGVTFHDGEPLTSADVKFSIETIKENHPFQTMLAPVTEVETPDDLTAVIHLANPHPALMLAMSPALMPIIPEHVYGEGNIQENPANLSPVGSGPFKFVEYQQGDFYRLEKNEDFFLDGLPKMDEVIVQIIGDQANLTLSAERGDVDMVPFMSAIRDVQRLEKADGVSVSDDGYDAIGPLNWIAFNTQKPPFDDVRVRQAIGYAMNKDFILERLLGGVAKDSVGPITATSPMATDEVEAYDFDLEKAAALLDEAGLAPDADGVRFTATMDFIPGMAEMGRNMAEYMRTQLRPLGIEVEVRTAPDFPTWAQRIASYDFDMTEDSVYNWGDPVIGVHRTYLTSNIREGVIWSNTQRYSNPEVDALLEQAAVETDPEARAELYKTFQQIVVADAPILFINEVPFYTAYNDGLTGLPQTIWGAVSPWDEVEWTE</sequence>
<comment type="similarity">
    <text evidence="2">Belongs to the bacterial solute-binding protein 5 family.</text>
</comment>
<organism evidence="6 7">
    <name type="scientific">Pseudooceanicola marinus</name>
    <dbReference type="NCBI Taxonomy" id="396013"/>
    <lineage>
        <taxon>Bacteria</taxon>
        <taxon>Pseudomonadati</taxon>
        <taxon>Pseudomonadota</taxon>
        <taxon>Alphaproteobacteria</taxon>
        <taxon>Rhodobacterales</taxon>
        <taxon>Paracoccaceae</taxon>
        <taxon>Pseudooceanicola</taxon>
    </lineage>
</organism>
<keyword evidence="7" id="KW-1185">Reference proteome</keyword>
<dbReference type="GO" id="GO:0015833">
    <property type="term" value="P:peptide transport"/>
    <property type="evidence" value="ECO:0007669"/>
    <property type="project" value="TreeGrafter"/>
</dbReference>
<name>A0A1X7A287_9RHOB</name>
<dbReference type="SUPFAM" id="SSF53850">
    <property type="entry name" value="Periplasmic binding protein-like II"/>
    <property type="match status" value="1"/>
</dbReference>
<reference evidence="7" key="1">
    <citation type="submission" date="2017-03" db="EMBL/GenBank/DDBJ databases">
        <authorList>
            <person name="Rodrigo-Torres L."/>
            <person name="Arahal R.D."/>
            <person name="Lucena T."/>
        </authorList>
    </citation>
    <scope>NUCLEOTIDE SEQUENCE [LARGE SCALE GENOMIC DNA]</scope>
    <source>
        <strain evidence="7">CECT 7751</strain>
    </source>
</reference>
<dbReference type="PANTHER" id="PTHR30290">
    <property type="entry name" value="PERIPLASMIC BINDING COMPONENT OF ABC TRANSPORTER"/>
    <property type="match status" value="1"/>
</dbReference>
<dbReference type="InterPro" id="IPR000914">
    <property type="entry name" value="SBP_5_dom"/>
</dbReference>
<evidence type="ECO:0000256" key="2">
    <source>
        <dbReference type="ARBA" id="ARBA00005695"/>
    </source>
</evidence>
<dbReference type="InterPro" id="IPR039424">
    <property type="entry name" value="SBP_5"/>
</dbReference>
<evidence type="ECO:0000313" key="7">
    <source>
        <dbReference type="Proteomes" id="UP000193963"/>
    </source>
</evidence>
<dbReference type="Proteomes" id="UP000193963">
    <property type="component" value="Unassembled WGS sequence"/>
</dbReference>
<dbReference type="PIRSF" id="PIRSF002741">
    <property type="entry name" value="MppA"/>
    <property type="match status" value="1"/>
</dbReference>
<dbReference type="PANTHER" id="PTHR30290:SF38">
    <property type="entry name" value="D,D-DIPEPTIDE-BINDING PERIPLASMIC PROTEIN DDPA-RELATED"/>
    <property type="match status" value="1"/>
</dbReference>
<evidence type="ECO:0000256" key="1">
    <source>
        <dbReference type="ARBA" id="ARBA00004418"/>
    </source>
</evidence>
<evidence type="ECO:0000256" key="3">
    <source>
        <dbReference type="ARBA" id="ARBA00022729"/>
    </source>
</evidence>
<keyword evidence="3 4" id="KW-0732">Signal</keyword>
<accession>A0A1X7A287</accession>
<evidence type="ECO:0000259" key="5">
    <source>
        <dbReference type="Pfam" id="PF00496"/>
    </source>
</evidence>
<dbReference type="AlphaFoldDB" id="A0A1X7A287"/>
<proteinExistence type="inferred from homology"/>
<dbReference type="OrthoDB" id="9803988at2"/>
<dbReference type="InterPro" id="IPR030678">
    <property type="entry name" value="Peptide/Ni-bd"/>
</dbReference>
<dbReference type="RefSeq" id="WP_085889610.1">
    <property type="nucleotide sequence ID" value="NZ_FWFN01000008.1"/>
</dbReference>
<evidence type="ECO:0000313" key="6">
    <source>
        <dbReference type="EMBL" id="SLN68444.1"/>
    </source>
</evidence>
<comment type="subcellular location">
    <subcellularLocation>
        <location evidence="1">Periplasm</location>
    </subcellularLocation>
</comment>
<dbReference type="Gene3D" id="3.10.105.10">
    <property type="entry name" value="Dipeptide-binding Protein, Domain 3"/>
    <property type="match status" value="1"/>
</dbReference>
<dbReference type="GO" id="GO:0030288">
    <property type="term" value="C:outer membrane-bounded periplasmic space"/>
    <property type="evidence" value="ECO:0007669"/>
    <property type="project" value="UniProtKB-ARBA"/>
</dbReference>
<dbReference type="EMBL" id="FWFN01000008">
    <property type="protein sequence ID" value="SLN68444.1"/>
    <property type="molecule type" value="Genomic_DNA"/>
</dbReference>
<feature type="signal peptide" evidence="4">
    <location>
        <begin position="1"/>
        <end position="26"/>
    </location>
</feature>
<dbReference type="GO" id="GO:0043190">
    <property type="term" value="C:ATP-binding cassette (ABC) transporter complex"/>
    <property type="evidence" value="ECO:0007669"/>
    <property type="project" value="InterPro"/>
</dbReference>
<dbReference type="Gene3D" id="3.40.190.10">
    <property type="entry name" value="Periplasmic binding protein-like II"/>
    <property type="match status" value="1"/>
</dbReference>
<gene>
    <name evidence="6" type="primary">hbpA_3</name>
    <name evidence="6" type="ORF">PSM7751_03588</name>
</gene>
<dbReference type="GO" id="GO:1904680">
    <property type="term" value="F:peptide transmembrane transporter activity"/>
    <property type="evidence" value="ECO:0007669"/>
    <property type="project" value="TreeGrafter"/>
</dbReference>
<dbReference type="Pfam" id="PF00496">
    <property type="entry name" value="SBP_bac_5"/>
    <property type="match status" value="1"/>
</dbReference>